<accession>A0AA35RE05</accession>
<protein>
    <submittedName>
        <fullName evidence="2">Uncharacterized protein</fullName>
    </submittedName>
</protein>
<dbReference type="AlphaFoldDB" id="A0AA35RE05"/>
<keyword evidence="1" id="KW-0472">Membrane</keyword>
<evidence type="ECO:0000256" key="1">
    <source>
        <dbReference type="SAM" id="Phobius"/>
    </source>
</evidence>
<dbReference type="EMBL" id="CASHTH010000934">
    <property type="protein sequence ID" value="CAI8009247.1"/>
    <property type="molecule type" value="Genomic_DNA"/>
</dbReference>
<keyword evidence="3" id="KW-1185">Reference proteome</keyword>
<proteinExistence type="predicted"/>
<dbReference type="Proteomes" id="UP001174909">
    <property type="component" value="Unassembled WGS sequence"/>
</dbReference>
<keyword evidence="1" id="KW-0812">Transmembrane</keyword>
<comment type="caution">
    <text evidence="2">The sequence shown here is derived from an EMBL/GenBank/DDBJ whole genome shotgun (WGS) entry which is preliminary data.</text>
</comment>
<evidence type="ECO:0000313" key="3">
    <source>
        <dbReference type="Proteomes" id="UP001174909"/>
    </source>
</evidence>
<sequence>MGESPGVLLTPSILGPSPGLSIIRIWQGVVEICLRLTIAFCSLCTVGLAGTAAASETSLEGKTKAAGVFVVVFSCAAAVVEVLIVVLRFLNIGAINLQMRKFFIVVRRCTPVVTRALWYIMAAKINPANVL</sequence>
<evidence type="ECO:0000313" key="2">
    <source>
        <dbReference type="EMBL" id="CAI8009247.1"/>
    </source>
</evidence>
<keyword evidence="1" id="KW-1133">Transmembrane helix</keyword>
<reference evidence="2" key="1">
    <citation type="submission" date="2023-03" db="EMBL/GenBank/DDBJ databases">
        <authorList>
            <person name="Steffen K."/>
            <person name="Cardenas P."/>
        </authorList>
    </citation>
    <scope>NUCLEOTIDE SEQUENCE</scope>
</reference>
<organism evidence="2 3">
    <name type="scientific">Geodia barretti</name>
    <name type="common">Barrett's horny sponge</name>
    <dbReference type="NCBI Taxonomy" id="519541"/>
    <lineage>
        <taxon>Eukaryota</taxon>
        <taxon>Metazoa</taxon>
        <taxon>Porifera</taxon>
        <taxon>Demospongiae</taxon>
        <taxon>Heteroscleromorpha</taxon>
        <taxon>Tetractinellida</taxon>
        <taxon>Astrophorina</taxon>
        <taxon>Geodiidae</taxon>
        <taxon>Geodia</taxon>
    </lineage>
</organism>
<name>A0AA35RE05_GEOBA</name>
<gene>
    <name evidence="2" type="ORF">GBAR_LOCUS6245</name>
</gene>
<feature type="transmembrane region" description="Helical" evidence="1">
    <location>
        <begin position="32"/>
        <end position="54"/>
    </location>
</feature>
<feature type="transmembrane region" description="Helical" evidence="1">
    <location>
        <begin position="66"/>
        <end position="90"/>
    </location>
</feature>